<feature type="domain" description="RNA polymerase sigma factor 70 region 4 type 2" evidence="6">
    <location>
        <begin position="103"/>
        <end position="153"/>
    </location>
</feature>
<proteinExistence type="inferred from homology"/>
<evidence type="ECO:0000259" key="5">
    <source>
        <dbReference type="Pfam" id="PF04542"/>
    </source>
</evidence>
<dbReference type="Pfam" id="PF08281">
    <property type="entry name" value="Sigma70_r4_2"/>
    <property type="match status" value="1"/>
</dbReference>
<dbReference type="InterPro" id="IPR014284">
    <property type="entry name" value="RNA_pol_sigma-70_dom"/>
</dbReference>
<name>A0AAT9H685_9FLAO</name>
<dbReference type="GO" id="GO:0016987">
    <property type="term" value="F:sigma factor activity"/>
    <property type="evidence" value="ECO:0007669"/>
    <property type="project" value="UniProtKB-KW"/>
</dbReference>
<dbReference type="InterPro" id="IPR013324">
    <property type="entry name" value="RNA_pol_sigma_r3/r4-like"/>
</dbReference>
<evidence type="ECO:0000259" key="6">
    <source>
        <dbReference type="Pfam" id="PF08281"/>
    </source>
</evidence>
<gene>
    <name evidence="7" type="ORF">CFS9_39400</name>
</gene>
<organism evidence="7">
    <name type="scientific">Flavobacterium sp. CFS9</name>
    <dbReference type="NCBI Taxonomy" id="3143118"/>
    <lineage>
        <taxon>Bacteria</taxon>
        <taxon>Pseudomonadati</taxon>
        <taxon>Bacteroidota</taxon>
        <taxon>Flavobacteriia</taxon>
        <taxon>Flavobacteriales</taxon>
        <taxon>Flavobacteriaceae</taxon>
        <taxon>Flavobacterium</taxon>
    </lineage>
</organism>
<dbReference type="EMBL" id="AP031573">
    <property type="protein sequence ID" value="BFM45299.1"/>
    <property type="molecule type" value="Genomic_DNA"/>
</dbReference>
<evidence type="ECO:0000256" key="2">
    <source>
        <dbReference type="ARBA" id="ARBA00023015"/>
    </source>
</evidence>
<reference evidence="7" key="1">
    <citation type="submission" date="2024-05" db="EMBL/GenBank/DDBJ databases">
        <title>Whole-Genome Sequence of CFS9, a Potential Fish Probiotic Isolated from the Body Surface of Silurus asotus.</title>
        <authorList>
            <person name="Kojima M."/>
            <person name="Tobioka K."/>
            <person name="Yokota K."/>
            <person name="Nakatani H."/>
            <person name="Hori K."/>
            <person name="Tamaru Y."/>
            <person name="Okazaki F."/>
        </authorList>
    </citation>
    <scope>NUCLEOTIDE SEQUENCE</scope>
    <source>
        <strain evidence="7">CFS9</strain>
    </source>
</reference>
<dbReference type="GO" id="GO:0003677">
    <property type="term" value="F:DNA binding"/>
    <property type="evidence" value="ECO:0007669"/>
    <property type="project" value="InterPro"/>
</dbReference>
<dbReference type="InterPro" id="IPR007627">
    <property type="entry name" value="RNA_pol_sigma70_r2"/>
</dbReference>
<dbReference type="NCBIfam" id="TIGR02937">
    <property type="entry name" value="sigma70-ECF"/>
    <property type="match status" value="1"/>
</dbReference>
<dbReference type="SUPFAM" id="SSF88946">
    <property type="entry name" value="Sigma2 domain of RNA polymerase sigma factors"/>
    <property type="match status" value="1"/>
</dbReference>
<dbReference type="Gene3D" id="1.10.1740.10">
    <property type="match status" value="1"/>
</dbReference>
<dbReference type="RefSeq" id="WP_369616297.1">
    <property type="nucleotide sequence ID" value="NZ_AP031573.1"/>
</dbReference>
<protein>
    <submittedName>
        <fullName evidence="7">Sigma-70 family RNA polymerase sigma factor</fullName>
    </submittedName>
</protein>
<accession>A0AAT9H685</accession>
<dbReference type="GO" id="GO:0006352">
    <property type="term" value="P:DNA-templated transcription initiation"/>
    <property type="evidence" value="ECO:0007669"/>
    <property type="project" value="InterPro"/>
</dbReference>
<evidence type="ECO:0000313" key="7">
    <source>
        <dbReference type="EMBL" id="BFM45299.1"/>
    </source>
</evidence>
<dbReference type="PANTHER" id="PTHR43133">
    <property type="entry name" value="RNA POLYMERASE ECF-TYPE SIGMA FACTO"/>
    <property type="match status" value="1"/>
</dbReference>
<dbReference type="PANTHER" id="PTHR43133:SF45">
    <property type="entry name" value="RNA POLYMERASE ECF-TYPE SIGMA FACTOR"/>
    <property type="match status" value="1"/>
</dbReference>
<keyword evidence="2" id="KW-0805">Transcription regulation</keyword>
<evidence type="ECO:0000256" key="1">
    <source>
        <dbReference type="ARBA" id="ARBA00010641"/>
    </source>
</evidence>
<dbReference type="Pfam" id="PF04542">
    <property type="entry name" value="Sigma70_r2"/>
    <property type="match status" value="1"/>
</dbReference>
<feature type="domain" description="RNA polymerase sigma-70 region 2" evidence="5">
    <location>
        <begin position="10"/>
        <end position="76"/>
    </location>
</feature>
<comment type="similarity">
    <text evidence="1">Belongs to the sigma-70 factor family. ECF subfamily.</text>
</comment>
<keyword evidence="3" id="KW-0731">Sigma factor</keyword>
<evidence type="ECO:0000256" key="4">
    <source>
        <dbReference type="ARBA" id="ARBA00023163"/>
    </source>
</evidence>
<dbReference type="InterPro" id="IPR039425">
    <property type="entry name" value="RNA_pol_sigma-70-like"/>
</dbReference>
<dbReference type="SUPFAM" id="SSF88659">
    <property type="entry name" value="Sigma3 and sigma4 domains of RNA polymerase sigma factors"/>
    <property type="match status" value="1"/>
</dbReference>
<dbReference type="InterPro" id="IPR036388">
    <property type="entry name" value="WH-like_DNA-bd_sf"/>
</dbReference>
<dbReference type="InterPro" id="IPR013325">
    <property type="entry name" value="RNA_pol_sigma_r2"/>
</dbReference>
<dbReference type="Gene3D" id="1.10.10.10">
    <property type="entry name" value="Winged helix-like DNA-binding domain superfamily/Winged helix DNA-binding domain"/>
    <property type="match status" value="1"/>
</dbReference>
<evidence type="ECO:0000256" key="3">
    <source>
        <dbReference type="ARBA" id="ARBA00023082"/>
    </source>
</evidence>
<keyword evidence="4" id="KW-0804">Transcription</keyword>
<sequence>MNKEQFIEVIREHKNIIYKICHTYCSNKENHKDLEQDIILQLWKSMDRYNGSVKMSTWLYRIALNTAISFYRKEGKRKHISDQSILLISDDSYDTRLEEQTALLHEFIAKLNSLDKALMVLYLDDTRYRDIAVILGISESNIATKINRIKSKLKDFFNQQNL</sequence>
<dbReference type="InterPro" id="IPR013249">
    <property type="entry name" value="RNA_pol_sigma70_r4_t2"/>
</dbReference>
<dbReference type="AlphaFoldDB" id="A0AAT9H685"/>